<evidence type="ECO:0000313" key="5">
    <source>
        <dbReference type="EMBL" id="NGY63159.1"/>
    </source>
</evidence>
<dbReference type="NCBIfam" id="TIGR01733">
    <property type="entry name" value="AA-adenyl-dom"/>
    <property type="match status" value="1"/>
</dbReference>
<comment type="caution">
    <text evidence="5">The sequence shown here is derived from an EMBL/GenBank/DDBJ whole genome shotgun (WGS) entry which is preliminary data.</text>
</comment>
<dbReference type="PROSITE" id="PS00455">
    <property type="entry name" value="AMP_BINDING"/>
    <property type="match status" value="1"/>
</dbReference>
<evidence type="ECO:0000256" key="3">
    <source>
        <dbReference type="ARBA" id="ARBA00022553"/>
    </source>
</evidence>
<gene>
    <name evidence="5" type="ORF">G7043_29995</name>
</gene>
<evidence type="ECO:0000256" key="1">
    <source>
        <dbReference type="ARBA" id="ARBA00001957"/>
    </source>
</evidence>
<organism evidence="5 6">
    <name type="scientific">Lentzea alba</name>
    <dbReference type="NCBI Taxonomy" id="2714351"/>
    <lineage>
        <taxon>Bacteria</taxon>
        <taxon>Bacillati</taxon>
        <taxon>Actinomycetota</taxon>
        <taxon>Actinomycetes</taxon>
        <taxon>Pseudonocardiales</taxon>
        <taxon>Pseudonocardiaceae</taxon>
        <taxon>Lentzea</taxon>
    </lineage>
</organism>
<dbReference type="EMBL" id="JAAMPJ010000009">
    <property type="protein sequence ID" value="NGY63159.1"/>
    <property type="molecule type" value="Genomic_DNA"/>
</dbReference>
<keyword evidence="3" id="KW-0597">Phosphoprotein</keyword>
<keyword evidence="6" id="KW-1185">Reference proteome</keyword>
<dbReference type="InterPro" id="IPR000873">
    <property type="entry name" value="AMP-dep_synth/lig_dom"/>
</dbReference>
<dbReference type="InterPro" id="IPR023213">
    <property type="entry name" value="CAT-like_dom_sf"/>
</dbReference>
<dbReference type="InterPro" id="IPR009081">
    <property type="entry name" value="PP-bd_ACP"/>
</dbReference>
<dbReference type="CDD" id="cd19531">
    <property type="entry name" value="LCL_NRPS-like"/>
    <property type="match status" value="1"/>
</dbReference>
<dbReference type="PANTHER" id="PTHR45527">
    <property type="entry name" value="NONRIBOSOMAL PEPTIDE SYNTHETASE"/>
    <property type="match status" value="1"/>
</dbReference>
<dbReference type="Pfam" id="PF13193">
    <property type="entry name" value="AMP-binding_C"/>
    <property type="match status" value="1"/>
</dbReference>
<dbReference type="SUPFAM" id="SSF56801">
    <property type="entry name" value="Acetyl-CoA synthetase-like"/>
    <property type="match status" value="1"/>
</dbReference>
<dbReference type="InterPro" id="IPR025110">
    <property type="entry name" value="AMP-bd_C"/>
</dbReference>
<dbReference type="SUPFAM" id="SSF52777">
    <property type="entry name" value="CoA-dependent acyltransferases"/>
    <property type="match status" value="2"/>
</dbReference>
<dbReference type="GO" id="GO:0005737">
    <property type="term" value="C:cytoplasm"/>
    <property type="evidence" value="ECO:0007669"/>
    <property type="project" value="TreeGrafter"/>
</dbReference>
<dbReference type="PANTHER" id="PTHR45527:SF1">
    <property type="entry name" value="FATTY ACID SYNTHASE"/>
    <property type="match status" value="1"/>
</dbReference>
<dbReference type="SUPFAM" id="SSF47336">
    <property type="entry name" value="ACP-like"/>
    <property type="match status" value="1"/>
</dbReference>
<dbReference type="InterPro" id="IPR020806">
    <property type="entry name" value="PKS_PP-bd"/>
</dbReference>
<dbReference type="Pfam" id="PF00668">
    <property type="entry name" value="Condensation"/>
    <property type="match status" value="1"/>
</dbReference>
<dbReference type="InterPro" id="IPR020845">
    <property type="entry name" value="AMP-binding_CS"/>
</dbReference>
<comment type="cofactor">
    <cofactor evidence="1">
        <name>pantetheine 4'-phosphate</name>
        <dbReference type="ChEBI" id="CHEBI:47942"/>
    </cofactor>
</comment>
<dbReference type="RefSeq" id="WP_166051297.1">
    <property type="nucleotide sequence ID" value="NZ_JAAMPJ010000009.1"/>
</dbReference>
<feature type="domain" description="Carrier" evidence="4">
    <location>
        <begin position="939"/>
        <end position="1014"/>
    </location>
</feature>
<dbReference type="GO" id="GO:0031177">
    <property type="term" value="F:phosphopantetheine binding"/>
    <property type="evidence" value="ECO:0007669"/>
    <property type="project" value="InterPro"/>
</dbReference>
<proteinExistence type="predicted"/>
<dbReference type="Gene3D" id="3.30.559.10">
    <property type="entry name" value="Chloramphenicol acetyltransferase-like domain"/>
    <property type="match status" value="1"/>
</dbReference>
<dbReference type="AlphaFoldDB" id="A0A7C9W4D0"/>
<keyword evidence="2" id="KW-0596">Phosphopantetheine</keyword>
<dbReference type="InterPro" id="IPR036736">
    <property type="entry name" value="ACP-like_sf"/>
</dbReference>
<dbReference type="Gene3D" id="3.30.559.30">
    <property type="entry name" value="Nonribosomal peptide synthetase, condensation domain"/>
    <property type="match status" value="1"/>
</dbReference>
<dbReference type="InterPro" id="IPR042099">
    <property type="entry name" value="ANL_N_sf"/>
</dbReference>
<evidence type="ECO:0000313" key="6">
    <source>
        <dbReference type="Proteomes" id="UP000481360"/>
    </source>
</evidence>
<protein>
    <submittedName>
        <fullName evidence="5">Amino acid adenylation domain-containing protein</fullName>
    </submittedName>
</protein>
<dbReference type="Gene3D" id="1.10.1200.10">
    <property type="entry name" value="ACP-like"/>
    <property type="match status" value="1"/>
</dbReference>
<evidence type="ECO:0000259" key="4">
    <source>
        <dbReference type="PROSITE" id="PS50075"/>
    </source>
</evidence>
<dbReference type="GO" id="GO:0044550">
    <property type="term" value="P:secondary metabolite biosynthetic process"/>
    <property type="evidence" value="ECO:0007669"/>
    <property type="project" value="TreeGrafter"/>
</dbReference>
<dbReference type="InterPro" id="IPR001242">
    <property type="entry name" value="Condensation_dom"/>
</dbReference>
<dbReference type="Proteomes" id="UP000481360">
    <property type="component" value="Unassembled WGS sequence"/>
</dbReference>
<evidence type="ECO:0000256" key="2">
    <source>
        <dbReference type="ARBA" id="ARBA00022450"/>
    </source>
</evidence>
<dbReference type="InterPro" id="IPR045851">
    <property type="entry name" value="AMP-bd_C_sf"/>
</dbReference>
<dbReference type="InterPro" id="IPR010071">
    <property type="entry name" value="AA_adenyl_dom"/>
</dbReference>
<sequence>MLRFPASPGQERLWFLGQIAPASTAAYTLALRIELDGVLNVVALQSALNAVVTRHEVLRTGLHGADDGVVQQVSPGLTVALRLIDVSREARPLLEADRVSAQEVRRGWDLTQPPLMRAVLVRTAQEQHVLVMSVHHAVCDGLSLLLLLEEIFDGYQRITDGRQLRRDPDELQFADYVLWQRDQDRTELRAQWAQRLRGAPMVLELPTDARRPPRQSFTGARHDVVIDADLADRVRVYAARHGVSASSVVLTAFLVVLNRCSGADDLLVGLPVANRDQPELAGVIGYLANLCVFRGDLRQPATLGELVGRVHADLVETVKHSGLPLGELMDAVAPPRLVDRNPLFQVMFGFQQDVRRSLRLPGLDVRMRELHNGTAKVDLSLFLFEERAGAITGFLEYSTPAFEAAGARQIATMLVQVLRFTLDAPGLDVSTFELSSSGLLPLPGDGGPAPADQHPVATRIKHLAARTPDAPAVLDDTGTALDYATLDARATAAAALLQRNGVQPGDHVVVLLERTVAAVVAALACWQAGAVFVPLDPSGPAERHADVVDRVRPALTIGVDLSAAELLAAEPASPVTVLRGADSVAYLMFTSGSTGRPKGVGVTHRNLAVFLSALTDLVGLRPGDRLLALTTFAFDISLLELFGPLAVGATTVIAGEEVQRDPLVLAARLDDSITIAQATPVTWRLALDAGWRPRRSLRVLCGGEAMPSDLADVLSTEDNRVWNLYGPTETTIWSCAAEVTAGRPVTIGRPIAGTSVAVLDRNLVPVPVGTVGELVIGGAGVSTGYLGDAATTARRFLPDPDRPGERMYRTGDVVRWRTDGSLEYIGRCDEQVKVRGHRIELGEVESVLRRAEGVRDAAAVVLGDGPTARIAAYLVAESTVDGSWAGAVRRLASASLPAGAVPAEYHVVDEIPLTPNRKVDRRALALVNSSLAEPGDHVPPRTAVEREIAEICAKLLGRADVGVTDNIFLIGGHSLLVAQLVLRVEQELGVRVPIVEIFVEPTVARIAATVAQLRGDRSQAGLVDDEPGWQFEAIDVTQS</sequence>
<dbReference type="GO" id="GO:0043041">
    <property type="term" value="P:amino acid activation for nonribosomal peptide biosynthetic process"/>
    <property type="evidence" value="ECO:0007669"/>
    <property type="project" value="TreeGrafter"/>
</dbReference>
<name>A0A7C9W4D0_9PSEU</name>
<dbReference type="PROSITE" id="PS50075">
    <property type="entry name" value="CARRIER"/>
    <property type="match status" value="1"/>
</dbReference>
<dbReference type="Gene3D" id="3.30.300.30">
    <property type="match status" value="1"/>
</dbReference>
<dbReference type="GO" id="GO:0003824">
    <property type="term" value="F:catalytic activity"/>
    <property type="evidence" value="ECO:0007669"/>
    <property type="project" value="InterPro"/>
</dbReference>
<dbReference type="Pfam" id="PF00550">
    <property type="entry name" value="PP-binding"/>
    <property type="match status" value="1"/>
</dbReference>
<dbReference type="Gene3D" id="3.40.50.12780">
    <property type="entry name" value="N-terminal domain of ligase-like"/>
    <property type="match status" value="1"/>
</dbReference>
<dbReference type="GO" id="GO:0008610">
    <property type="term" value="P:lipid biosynthetic process"/>
    <property type="evidence" value="ECO:0007669"/>
    <property type="project" value="UniProtKB-ARBA"/>
</dbReference>
<reference evidence="5 6" key="1">
    <citation type="submission" date="2020-03" db="EMBL/GenBank/DDBJ databases">
        <title>Isolation and identification of active actinomycetes.</title>
        <authorList>
            <person name="Sun X."/>
        </authorList>
    </citation>
    <scope>NUCLEOTIDE SEQUENCE [LARGE SCALE GENOMIC DNA]</scope>
    <source>
        <strain evidence="5 6">NEAU-D13</strain>
    </source>
</reference>
<accession>A0A7C9W4D0</accession>
<dbReference type="Pfam" id="PF00501">
    <property type="entry name" value="AMP-binding"/>
    <property type="match status" value="1"/>
</dbReference>
<dbReference type="SMART" id="SM00823">
    <property type="entry name" value="PKS_PP"/>
    <property type="match status" value="1"/>
</dbReference>